<feature type="non-terminal residue" evidence="1">
    <location>
        <position position="1"/>
    </location>
</feature>
<evidence type="ECO:0000313" key="2">
    <source>
        <dbReference type="Proteomes" id="UP000001593"/>
    </source>
</evidence>
<feature type="non-terminal residue" evidence="1">
    <location>
        <position position="175"/>
    </location>
</feature>
<dbReference type="Pfam" id="PF13516">
    <property type="entry name" value="LRR_6"/>
    <property type="match status" value="4"/>
</dbReference>
<protein>
    <submittedName>
        <fullName evidence="1">Uncharacterized protein</fullName>
    </submittedName>
</protein>
<dbReference type="eggNOG" id="KOG4308">
    <property type="taxonomic scope" value="Eukaryota"/>
</dbReference>
<dbReference type="HOGENOM" id="CLU_017147_0_1_1"/>
<dbReference type="PANTHER" id="PTHR24114">
    <property type="entry name" value="LEUCINE RICH REPEAT FAMILY PROTEIN"/>
    <property type="match status" value="1"/>
</dbReference>
<dbReference type="AlphaFoldDB" id="A7TAK2"/>
<proteinExistence type="predicted"/>
<dbReference type="Gene3D" id="3.80.10.10">
    <property type="entry name" value="Ribonuclease Inhibitor"/>
    <property type="match status" value="2"/>
</dbReference>
<accession>A7TAK2</accession>
<keyword evidence="2" id="KW-1185">Reference proteome</keyword>
<evidence type="ECO:0000313" key="1">
    <source>
        <dbReference type="EMBL" id="EDO26969.1"/>
    </source>
</evidence>
<gene>
    <name evidence="1" type="ORF">NEMVEDRAFT_v1g4561</name>
</gene>
<reference evidence="1 2" key="1">
    <citation type="journal article" date="2007" name="Science">
        <title>Sea anemone genome reveals ancestral eumetazoan gene repertoire and genomic organization.</title>
        <authorList>
            <person name="Putnam N.H."/>
            <person name="Srivastava M."/>
            <person name="Hellsten U."/>
            <person name="Dirks B."/>
            <person name="Chapman J."/>
            <person name="Salamov A."/>
            <person name="Terry A."/>
            <person name="Shapiro H."/>
            <person name="Lindquist E."/>
            <person name="Kapitonov V.V."/>
            <person name="Jurka J."/>
            <person name="Genikhovich G."/>
            <person name="Grigoriev I.V."/>
            <person name="Lucas S.M."/>
            <person name="Steele R.E."/>
            <person name="Finnerty J.R."/>
            <person name="Technau U."/>
            <person name="Martindale M.Q."/>
            <person name="Rokhsar D.S."/>
        </authorList>
    </citation>
    <scope>NUCLEOTIDE SEQUENCE [LARGE SCALE GENOMIC DNA]</scope>
    <source>
        <strain evidence="2">CH2 X CH6</strain>
    </source>
</reference>
<dbReference type="SUPFAM" id="SSF52047">
    <property type="entry name" value="RNI-like"/>
    <property type="match status" value="1"/>
</dbReference>
<dbReference type="InParanoid" id="A7TAK2"/>
<dbReference type="Proteomes" id="UP000001593">
    <property type="component" value="Unassembled WGS sequence"/>
</dbReference>
<dbReference type="STRING" id="45351.A7TAK2"/>
<dbReference type="SMART" id="SM00368">
    <property type="entry name" value="LRR_RI"/>
    <property type="match status" value="3"/>
</dbReference>
<dbReference type="PhylomeDB" id="A7TAK2"/>
<dbReference type="InterPro" id="IPR032675">
    <property type="entry name" value="LRR_dom_sf"/>
</dbReference>
<dbReference type="InterPro" id="IPR001611">
    <property type="entry name" value="Leu-rich_rpt"/>
</dbReference>
<organism evidence="1 2">
    <name type="scientific">Nematostella vectensis</name>
    <name type="common">Starlet sea anemone</name>
    <dbReference type="NCBI Taxonomy" id="45351"/>
    <lineage>
        <taxon>Eukaryota</taxon>
        <taxon>Metazoa</taxon>
        <taxon>Cnidaria</taxon>
        <taxon>Anthozoa</taxon>
        <taxon>Hexacorallia</taxon>
        <taxon>Actiniaria</taxon>
        <taxon>Edwardsiidae</taxon>
        <taxon>Nematostella</taxon>
    </lineage>
</organism>
<dbReference type="EMBL" id="DS474198">
    <property type="protein sequence ID" value="EDO26969.1"/>
    <property type="molecule type" value="Genomic_DNA"/>
</dbReference>
<dbReference type="OMA" id="AVAICNM"/>
<name>A7TAK2_NEMVE</name>
<dbReference type="InterPro" id="IPR052394">
    <property type="entry name" value="LRR-containing"/>
</dbReference>
<dbReference type="PANTHER" id="PTHR24114:SF50">
    <property type="entry name" value="RNI-LIKE PROTEIN"/>
    <property type="match status" value="1"/>
</dbReference>
<sequence length="175" mass="19463">DYDTDLEVEEKRDHFDPTGRKAYREACLELGIVPVSFIMEHITTQAVDIKHHGLGPSGAKAIVTALMNNTTIASLNIRDCGIGSDGGVEVAKLLKENCYITELDVAQNKLKTSGACAFAEVIQDNKWVLNLAWNEFNNHDAARFAEALRTNHTLKRLDLSRNKFEEQAGIYLGKM</sequence>